<protein>
    <submittedName>
        <fullName evidence="1">Uncharacterized protein</fullName>
    </submittedName>
</protein>
<dbReference type="eggNOG" id="ENOG5033I4P">
    <property type="taxonomic scope" value="Bacteria"/>
</dbReference>
<reference evidence="1 2" key="1">
    <citation type="submission" date="2011-04" db="EMBL/GenBank/DDBJ databases">
        <authorList>
            <person name="Muzny D."/>
            <person name="Qin X."/>
            <person name="Deng J."/>
            <person name="Jiang H."/>
            <person name="Liu Y."/>
            <person name="Qu J."/>
            <person name="Song X.-Z."/>
            <person name="Zhang L."/>
            <person name="Thornton R."/>
            <person name="Coyle M."/>
            <person name="Francisco L."/>
            <person name="Jackson L."/>
            <person name="Javaid M."/>
            <person name="Korchina V."/>
            <person name="Kovar C."/>
            <person name="Mata R."/>
            <person name="Mathew T."/>
            <person name="Ngo R."/>
            <person name="Nguyen L."/>
            <person name="Nguyen N."/>
            <person name="Okwuonu G."/>
            <person name="Ongeri F."/>
            <person name="Pham C."/>
            <person name="Simmons D."/>
            <person name="Wilczek-Boney K."/>
            <person name="Hale W."/>
            <person name="Jakkamsetti A."/>
            <person name="Pham P."/>
            <person name="Ruth R."/>
            <person name="San Lucas F."/>
            <person name="Warren J."/>
            <person name="Zhang J."/>
            <person name="Zhao Z."/>
            <person name="Zhou C."/>
            <person name="Zhu D."/>
            <person name="Lee S."/>
            <person name="Bess C."/>
            <person name="Blankenburg K."/>
            <person name="Forbes L."/>
            <person name="Fu Q."/>
            <person name="Gubbala S."/>
            <person name="Hirani K."/>
            <person name="Jayaseelan J.C."/>
            <person name="Lara F."/>
            <person name="Munidasa M."/>
            <person name="Palculict T."/>
            <person name="Patil S."/>
            <person name="Pu L.-L."/>
            <person name="Saada N."/>
            <person name="Tang L."/>
            <person name="Weissenberger G."/>
            <person name="Zhu Y."/>
            <person name="Hemphill L."/>
            <person name="Shang Y."/>
            <person name="Youmans B."/>
            <person name="Ayvaz T."/>
            <person name="Ross M."/>
            <person name="Santibanez J."/>
            <person name="Aqrawi P."/>
            <person name="Gross S."/>
            <person name="Joshi V."/>
            <person name="Fowler G."/>
            <person name="Nazareth L."/>
            <person name="Reid J."/>
            <person name="Worley K."/>
            <person name="Petrosino J."/>
            <person name="Highlander S."/>
            <person name="Gibbs R."/>
        </authorList>
    </citation>
    <scope>NUCLEOTIDE SEQUENCE [LARGE SCALE GENOMIC DNA]</scope>
    <source>
        <strain evidence="1 2">DSM 2778</strain>
    </source>
</reference>
<accession>F5RQ88</accession>
<dbReference type="OrthoDB" id="9802612at2"/>
<comment type="caution">
    <text evidence="1">The sequence shown here is derived from an EMBL/GenBank/DDBJ whole genome shotgun (WGS) entry which is preliminary data.</text>
</comment>
<gene>
    <name evidence="1" type="ORF">HMPREF9081_2424</name>
</gene>
<dbReference type="Proteomes" id="UP000004067">
    <property type="component" value="Unassembled WGS sequence"/>
</dbReference>
<dbReference type="RefSeq" id="WP_006307590.1">
    <property type="nucleotide sequence ID" value="NZ_GL892076.1"/>
</dbReference>
<evidence type="ECO:0000313" key="1">
    <source>
        <dbReference type="EMBL" id="EGK57212.1"/>
    </source>
</evidence>
<dbReference type="HOGENOM" id="CLU_1222971_0_0_9"/>
<dbReference type="STRING" id="888060.HMPREF9081_2424"/>
<keyword evidence="2" id="KW-1185">Reference proteome</keyword>
<evidence type="ECO:0000313" key="2">
    <source>
        <dbReference type="Proteomes" id="UP000004067"/>
    </source>
</evidence>
<organism evidence="1 2">
    <name type="scientific">Centipeda periodontii DSM 2778</name>
    <dbReference type="NCBI Taxonomy" id="888060"/>
    <lineage>
        <taxon>Bacteria</taxon>
        <taxon>Bacillati</taxon>
        <taxon>Bacillota</taxon>
        <taxon>Negativicutes</taxon>
        <taxon>Selenomonadales</taxon>
        <taxon>Selenomonadaceae</taxon>
        <taxon>Centipeda</taxon>
    </lineage>
</organism>
<proteinExistence type="predicted"/>
<name>F5RQ88_9FIRM</name>
<dbReference type="EMBL" id="AFHQ01000059">
    <property type="protein sequence ID" value="EGK57212.1"/>
    <property type="molecule type" value="Genomic_DNA"/>
</dbReference>
<dbReference type="AlphaFoldDB" id="F5RQ88"/>
<sequence length="226" mass="25733">MNYAVYIANEIQKGNPNAVIEAERLYRSLSHKVPRRVYGKIMTQMVRDGILVRLAEGVYCRPRRSCTGGIVPLSEQEIISHYTKENRGLCIGYSLYRTKGLTTQVAKMTRVLSVATGEERVSVRSVLVEKLSQKLTPGLVRAIEVLEILQHREQVEDFNHQAFTGYMIDFARDYSEEDIRSALSVRSYNASTIASLKECLDRLDVPNHLEELLETCNAPEKIYEFA</sequence>